<dbReference type="Gene3D" id="3.90.190.10">
    <property type="entry name" value="Protein tyrosine phosphatase superfamily"/>
    <property type="match status" value="1"/>
</dbReference>
<protein>
    <submittedName>
        <fullName evidence="5 6">Tyrosine-protein phosphatase domain-containing protein</fullName>
    </submittedName>
</protein>
<evidence type="ECO:0000313" key="6">
    <source>
        <dbReference type="WBParaSite" id="TCONS_00005838.p1"/>
    </source>
</evidence>
<dbReference type="PANTHER" id="PTHR46163:SF24">
    <property type="entry name" value="PROTEIN-TYROSINE PHOSPHATASE CATALYTIC DOMAIN-CONTAINING PROTEIN-RELATED"/>
    <property type="match status" value="1"/>
</dbReference>
<feature type="region of interest" description="Disordered" evidence="1">
    <location>
        <begin position="1"/>
        <end position="26"/>
    </location>
</feature>
<sequence length="544" mass="61674">MQSHNPTRQGFSKAKQPTFQCQQGPGDFYENLAVKTNMNPIGGPMSKFPNRVQPNTPPPPPPPPIPQQQQFSNRGGGGNCPTFLRQPQHMGVSQNKPMTQKQPITIKQPTTFKQPTAIKQPNDHDSGFQTLNFSNNHVTRAHTQLGVPGSEKITHTQKTSSNFSSNTAKKNLTGRDKKKSKKKDKDRNNENNNENGGEDDKKEGDENNQGDENCPVEESLQLNIPAEGLVEFFLQNHTLDKKSLRKDFASILDYTRLVYNFMSNPTKNRFNNVLCFNEGSVVLKPQKPDDGEYIHASRFDTNEGKYIMTQAPLANTVEDFWRLIWQENVTVIVSFVNFSNPNECVEYFNIKKGKKKSIGRFTIKTVDVENLSSCKGYFLTATCKGNNVAREIAAIQWTDWVTDQPVDVDKLLKFMKIVWNLEKIDKDSTSSNSITLVHGVSGTRRTGTFVVLNLICKQLFFKKKCSLISTALLVRKNRHNVLRDKNMFAVLLVGLIRFSLSLHLLRKDRHHLDKVEFYIKNALISIPAVGKKYKARQDNQNESN</sequence>
<feature type="compositionally biased region" description="Pro residues" evidence="1">
    <location>
        <begin position="55"/>
        <end position="66"/>
    </location>
</feature>
<dbReference type="InterPro" id="IPR029021">
    <property type="entry name" value="Prot-tyrosine_phosphatase-like"/>
</dbReference>
<dbReference type="PANTHER" id="PTHR46163">
    <property type="entry name" value="TYROSINE-PROTEIN PHOSPHATASE-RELATED"/>
    <property type="match status" value="1"/>
</dbReference>
<dbReference type="AlphaFoldDB" id="A0A0K0DUE6"/>
<dbReference type="STRING" id="6248.A0A0K0DUE6"/>
<feature type="domain" description="Tyrosine specific protein phosphatases" evidence="3">
    <location>
        <begin position="412"/>
        <end position="489"/>
    </location>
</feature>
<feature type="compositionally biased region" description="Polar residues" evidence="1">
    <location>
        <begin position="1"/>
        <end position="23"/>
    </location>
</feature>
<dbReference type="CDD" id="cd00047">
    <property type="entry name" value="PTPc"/>
    <property type="match status" value="1"/>
</dbReference>
<evidence type="ECO:0000259" key="2">
    <source>
        <dbReference type="PROSITE" id="PS50055"/>
    </source>
</evidence>
<dbReference type="InterPro" id="IPR000387">
    <property type="entry name" value="Tyr_Pase_dom"/>
</dbReference>
<dbReference type="WBParaSite" id="TCONS_00005838.p1">
    <property type="protein sequence ID" value="TCONS_00005838.p1"/>
    <property type="gene ID" value="XLOC_004057"/>
</dbReference>
<dbReference type="SUPFAM" id="SSF52799">
    <property type="entry name" value="(Phosphotyrosine protein) phosphatases II"/>
    <property type="match status" value="1"/>
</dbReference>
<dbReference type="SMART" id="SM00194">
    <property type="entry name" value="PTPc"/>
    <property type="match status" value="1"/>
</dbReference>
<feature type="compositionally biased region" description="Polar residues" evidence="1">
    <location>
        <begin position="91"/>
        <end position="119"/>
    </location>
</feature>
<dbReference type="Pfam" id="PF00102">
    <property type="entry name" value="Y_phosphatase"/>
    <property type="match status" value="1"/>
</dbReference>
<keyword evidence="4" id="KW-1185">Reference proteome</keyword>
<evidence type="ECO:0000256" key="1">
    <source>
        <dbReference type="SAM" id="MobiDB-lite"/>
    </source>
</evidence>
<dbReference type="Proteomes" id="UP000035681">
    <property type="component" value="Unplaced"/>
</dbReference>
<organism evidence="5">
    <name type="scientific">Strongyloides stercoralis</name>
    <name type="common">Threadworm</name>
    <dbReference type="NCBI Taxonomy" id="6248"/>
    <lineage>
        <taxon>Eukaryota</taxon>
        <taxon>Metazoa</taxon>
        <taxon>Ecdysozoa</taxon>
        <taxon>Nematoda</taxon>
        <taxon>Chromadorea</taxon>
        <taxon>Rhabditida</taxon>
        <taxon>Tylenchina</taxon>
        <taxon>Panagrolaimomorpha</taxon>
        <taxon>Strongyloidoidea</taxon>
        <taxon>Strongyloididae</taxon>
        <taxon>Strongyloides</taxon>
    </lineage>
</organism>
<dbReference type="GO" id="GO:0004725">
    <property type="term" value="F:protein tyrosine phosphatase activity"/>
    <property type="evidence" value="ECO:0007669"/>
    <property type="project" value="InterPro"/>
</dbReference>
<evidence type="ECO:0000259" key="3">
    <source>
        <dbReference type="PROSITE" id="PS50056"/>
    </source>
</evidence>
<feature type="compositionally biased region" description="Polar residues" evidence="1">
    <location>
        <begin position="156"/>
        <end position="170"/>
    </location>
</feature>
<name>A0A0K0DUE6_STRER</name>
<dbReference type="PROSITE" id="PS50056">
    <property type="entry name" value="TYR_PHOSPHATASE_2"/>
    <property type="match status" value="1"/>
</dbReference>
<evidence type="ECO:0000313" key="4">
    <source>
        <dbReference type="Proteomes" id="UP000035681"/>
    </source>
</evidence>
<dbReference type="PROSITE" id="PS50055">
    <property type="entry name" value="TYR_PHOSPHATASE_PTP"/>
    <property type="match status" value="1"/>
</dbReference>
<proteinExistence type="predicted"/>
<dbReference type="InterPro" id="IPR052782">
    <property type="entry name" value="Oocyte-zygote_transition_reg"/>
</dbReference>
<dbReference type="InterPro" id="IPR000242">
    <property type="entry name" value="PTP_cat"/>
</dbReference>
<feature type="domain" description="Tyrosine-protein phosphatase" evidence="2">
    <location>
        <begin position="264"/>
        <end position="498"/>
    </location>
</feature>
<reference evidence="5" key="1">
    <citation type="submission" date="2015-08" db="UniProtKB">
        <authorList>
            <consortium name="WormBaseParasite"/>
        </authorList>
    </citation>
    <scope>IDENTIFICATION</scope>
</reference>
<feature type="region of interest" description="Disordered" evidence="1">
    <location>
        <begin position="145"/>
        <end position="214"/>
    </location>
</feature>
<accession>A0A0K0DUE6</accession>
<feature type="region of interest" description="Disordered" evidence="1">
    <location>
        <begin position="40"/>
        <end position="131"/>
    </location>
</feature>
<dbReference type="PRINTS" id="PR00700">
    <property type="entry name" value="PRTYPHPHTASE"/>
</dbReference>
<dbReference type="WBParaSite" id="SSTP_0000085900.1">
    <property type="protein sequence ID" value="SSTP_0000085900.1"/>
    <property type="gene ID" value="SSTP_0000085900"/>
</dbReference>
<evidence type="ECO:0000313" key="5">
    <source>
        <dbReference type="WBParaSite" id="SSTP_0000085900.1"/>
    </source>
</evidence>